<name>A0A2P4ZYK4_9HYPO</name>
<comment type="caution">
    <text evidence="2">The sequence shown here is derived from an EMBL/GenBank/DDBJ whole genome shotgun (WGS) entry which is preliminary data.</text>
</comment>
<sequence>MEASGHERRYISNSQFGDNTIIYQGDFHLHAPHKQARAEVKAVRAIPYPRNEDLVSRPDLINKLDELLPQTPGFYSAALWGLGGSGKTQLALHYVYQRCNDSEVCVFWVHADSEATFTTDYKIIGKKLGVSETLDGSDLLDAVRSSIEAQPRWVIVFDNADDLKLFGVADKNRTNESLYKYIPQGSHGTVLWTSRDKKIEGTLVGATRGIMVPPMTRDEATSLLVAASGDTLAVDDEGINRLLEELQRLPLAVSQAGAYIRRTSMTVKEYLELLIHGSSRRDLLNMNGFDRHRRPEVSNSVLETWKISTMRIREESELSYRILHVIAYLDNQDIPFELVMAASQYDVGDKGKAQQIPETEVQQAVTRLVEFSFLDMRREEGGLQSYEMHKLVQEAVRYGLWVQGQMEMAPGGVTTTGQNSAESGESYYSSVALQIVDDTFPVGMGRGEREED</sequence>
<dbReference type="EMBL" id="JPDN02000004">
    <property type="protein sequence ID" value="PON29360.1"/>
    <property type="molecule type" value="Genomic_DNA"/>
</dbReference>
<evidence type="ECO:0000259" key="1">
    <source>
        <dbReference type="Pfam" id="PF25000"/>
    </source>
</evidence>
<evidence type="ECO:0000313" key="2">
    <source>
        <dbReference type="EMBL" id="PON29360.1"/>
    </source>
</evidence>
<dbReference type="Proteomes" id="UP000054821">
    <property type="component" value="Unassembled WGS sequence"/>
</dbReference>
<keyword evidence="3" id="KW-1185">Reference proteome</keyword>
<dbReference type="PANTHER" id="PTHR35205">
    <property type="entry name" value="NB-ARC AND TPR DOMAIN PROTEIN"/>
    <property type="match status" value="1"/>
</dbReference>
<dbReference type="InterPro" id="IPR056681">
    <property type="entry name" value="DUF7779"/>
</dbReference>
<reference evidence="2 3" key="1">
    <citation type="journal article" date="2016" name="Genome Announc.">
        <title>Draft Whole-Genome Sequence of Trichoderma gamsii T6085, a Promising Biocontrol Agent of Fusarium Head Blight on Wheat.</title>
        <authorList>
            <person name="Baroncelli R."/>
            <person name="Zapparata A."/>
            <person name="Piaggeschi G."/>
            <person name="Sarrocco S."/>
            <person name="Vannacci G."/>
        </authorList>
    </citation>
    <scope>NUCLEOTIDE SEQUENCE [LARGE SCALE GENOMIC DNA]</scope>
    <source>
        <strain evidence="2 3">T6085</strain>
    </source>
</reference>
<dbReference type="InterPro" id="IPR027417">
    <property type="entry name" value="P-loop_NTPase"/>
</dbReference>
<dbReference type="GO" id="GO:0043531">
    <property type="term" value="F:ADP binding"/>
    <property type="evidence" value="ECO:0007669"/>
    <property type="project" value="InterPro"/>
</dbReference>
<accession>A0A2P4ZYK4</accession>
<protein>
    <recommendedName>
        <fullName evidence="1">DUF7779 domain-containing protein</fullName>
    </recommendedName>
</protein>
<gene>
    <name evidence="2" type="ORF">TGAM01_v201609</name>
</gene>
<organism evidence="2 3">
    <name type="scientific">Trichoderma gamsii</name>
    <dbReference type="NCBI Taxonomy" id="398673"/>
    <lineage>
        <taxon>Eukaryota</taxon>
        <taxon>Fungi</taxon>
        <taxon>Dikarya</taxon>
        <taxon>Ascomycota</taxon>
        <taxon>Pezizomycotina</taxon>
        <taxon>Sordariomycetes</taxon>
        <taxon>Hypocreomycetidae</taxon>
        <taxon>Hypocreales</taxon>
        <taxon>Hypocreaceae</taxon>
        <taxon>Trichoderma</taxon>
    </lineage>
</organism>
<dbReference type="Gene3D" id="3.40.50.300">
    <property type="entry name" value="P-loop containing nucleotide triphosphate hydrolases"/>
    <property type="match status" value="1"/>
</dbReference>
<proteinExistence type="predicted"/>
<dbReference type="RefSeq" id="XP_024406411.1">
    <property type="nucleotide sequence ID" value="XM_024548800.1"/>
</dbReference>
<dbReference type="Pfam" id="PF25000">
    <property type="entry name" value="DUF7779"/>
    <property type="match status" value="1"/>
</dbReference>
<dbReference type="SUPFAM" id="SSF52540">
    <property type="entry name" value="P-loop containing nucleoside triphosphate hydrolases"/>
    <property type="match status" value="1"/>
</dbReference>
<feature type="domain" description="DUF7779" evidence="1">
    <location>
        <begin position="314"/>
        <end position="398"/>
    </location>
</feature>
<evidence type="ECO:0000313" key="3">
    <source>
        <dbReference type="Proteomes" id="UP000054821"/>
    </source>
</evidence>
<dbReference type="GeneID" id="29989491"/>
<dbReference type="AlphaFoldDB" id="A0A2P4ZYK4"/>
<dbReference type="PANTHER" id="PTHR35205:SF1">
    <property type="entry name" value="ZU5 DOMAIN-CONTAINING PROTEIN"/>
    <property type="match status" value="1"/>
</dbReference>
<dbReference type="STRING" id="398673.A0A2P4ZYK4"/>